<organism evidence="1 2">
    <name type="scientific">Flavobacterium ginsenosidimutans</name>
    <dbReference type="NCBI Taxonomy" id="687844"/>
    <lineage>
        <taxon>Bacteria</taxon>
        <taxon>Pseudomonadati</taxon>
        <taxon>Bacteroidota</taxon>
        <taxon>Flavobacteriia</taxon>
        <taxon>Flavobacteriales</taxon>
        <taxon>Flavobacteriaceae</taxon>
        <taxon>Flavobacterium</taxon>
    </lineage>
</organism>
<dbReference type="EMBL" id="CP147988">
    <property type="protein sequence ID" value="WXK48232.1"/>
    <property type="molecule type" value="Genomic_DNA"/>
</dbReference>
<dbReference type="RefSeq" id="WP_111290552.1">
    <property type="nucleotide sequence ID" value="NZ_CP147988.1"/>
</dbReference>
<accession>A0ABZ2Q4W9</accession>
<gene>
    <name evidence="1" type="ORF">V6624_14485</name>
</gene>
<proteinExistence type="predicted"/>
<protein>
    <submittedName>
        <fullName evidence="1">Uncharacterized protein</fullName>
    </submittedName>
</protein>
<name>A0ABZ2Q4W9_9FLAO</name>
<evidence type="ECO:0000313" key="1">
    <source>
        <dbReference type="EMBL" id="WXK48232.1"/>
    </source>
</evidence>
<reference evidence="1 2" key="1">
    <citation type="submission" date="2024-02" db="EMBL/GenBank/DDBJ databases">
        <title>complete genome of Flavobacterium ginsenosidimutans Str. YTB16.</title>
        <authorList>
            <person name="Wang Q."/>
        </authorList>
    </citation>
    <scope>NUCLEOTIDE SEQUENCE [LARGE SCALE GENOMIC DNA]</scope>
    <source>
        <strain evidence="1 2">YTB16</strain>
    </source>
</reference>
<evidence type="ECO:0000313" key="2">
    <source>
        <dbReference type="Proteomes" id="UP001447857"/>
    </source>
</evidence>
<keyword evidence="2" id="KW-1185">Reference proteome</keyword>
<sequence length="81" mass="9929">MKLYDLCIVVEHLKKEWNGQFAIIIEDFYPDYFLVELWTFEENNEVEMTSLLTNNLRLATKEEMEEYQIKFKEYCRNKGYS</sequence>
<dbReference type="Proteomes" id="UP001447857">
    <property type="component" value="Chromosome"/>
</dbReference>